<organism evidence="3 4">
    <name type="scientific">Mucilaginibacter paludis DSM 18603</name>
    <dbReference type="NCBI Taxonomy" id="714943"/>
    <lineage>
        <taxon>Bacteria</taxon>
        <taxon>Pseudomonadati</taxon>
        <taxon>Bacteroidota</taxon>
        <taxon>Sphingobacteriia</taxon>
        <taxon>Sphingobacteriales</taxon>
        <taxon>Sphingobacteriaceae</taxon>
        <taxon>Mucilaginibacter</taxon>
    </lineage>
</organism>
<feature type="chain" id="PRO_5003557610" evidence="1">
    <location>
        <begin position="18"/>
        <end position="756"/>
    </location>
</feature>
<reference evidence="3" key="1">
    <citation type="submission" date="2011-09" db="EMBL/GenBank/DDBJ databases">
        <title>The permanent draft genome of Mucilaginibacter paludis DSM 18603.</title>
        <authorList>
            <consortium name="US DOE Joint Genome Institute (JGI-PGF)"/>
            <person name="Lucas S."/>
            <person name="Han J."/>
            <person name="Lapidus A."/>
            <person name="Bruce D."/>
            <person name="Goodwin L."/>
            <person name="Pitluck S."/>
            <person name="Peters L."/>
            <person name="Kyrpides N."/>
            <person name="Mavromatis K."/>
            <person name="Ivanova N."/>
            <person name="Mikhailova N."/>
            <person name="Held B."/>
            <person name="Detter J.C."/>
            <person name="Tapia R."/>
            <person name="Han C."/>
            <person name="Land M."/>
            <person name="Hauser L."/>
            <person name="Markowitz V."/>
            <person name="Cheng J.-F."/>
            <person name="Hugenholtz P."/>
            <person name="Woyke T."/>
            <person name="Wu D."/>
            <person name="Tindall B."/>
            <person name="Brambilla E."/>
            <person name="Klenk H.-P."/>
            <person name="Eisen J.A."/>
        </authorList>
    </citation>
    <scope>NUCLEOTIDE SEQUENCE [LARGE SCALE GENOMIC DNA]</scope>
    <source>
        <strain evidence="3">DSM 18603</strain>
    </source>
</reference>
<keyword evidence="4" id="KW-1185">Reference proteome</keyword>
<dbReference type="InterPro" id="IPR000782">
    <property type="entry name" value="FAS1_domain"/>
</dbReference>
<dbReference type="Gene3D" id="2.30.180.10">
    <property type="entry name" value="FAS1 domain"/>
    <property type="match status" value="2"/>
</dbReference>
<dbReference type="PANTHER" id="PTHR10900:SF77">
    <property type="entry name" value="FI19380P1"/>
    <property type="match status" value="1"/>
</dbReference>
<dbReference type="Proteomes" id="UP000002774">
    <property type="component" value="Chromosome"/>
</dbReference>
<dbReference type="AlphaFoldDB" id="H1Y9W1"/>
<name>H1Y9W1_9SPHI</name>
<dbReference type="InterPro" id="IPR036378">
    <property type="entry name" value="FAS1_dom_sf"/>
</dbReference>
<dbReference type="PANTHER" id="PTHR10900">
    <property type="entry name" value="PERIOSTIN-RELATED"/>
    <property type="match status" value="1"/>
</dbReference>
<evidence type="ECO:0000256" key="1">
    <source>
        <dbReference type="SAM" id="SignalP"/>
    </source>
</evidence>
<dbReference type="OrthoDB" id="659398at2"/>
<accession>H1Y9W1</accession>
<dbReference type="STRING" id="714943.Mucpa_7101"/>
<dbReference type="RefSeq" id="WP_008513381.1">
    <property type="nucleotide sequence ID" value="NZ_CM001403.1"/>
</dbReference>
<gene>
    <name evidence="3" type="ORF">Mucpa_7101</name>
</gene>
<dbReference type="HOGENOM" id="CLU_376369_0_0_10"/>
<dbReference type="Pfam" id="PF02469">
    <property type="entry name" value="Fasciclin"/>
    <property type="match status" value="3"/>
</dbReference>
<dbReference type="eggNOG" id="COG2335">
    <property type="taxonomic scope" value="Bacteria"/>
</dbReference>
<dbReference type="SUPFAM" id="SSF82153">
    <property type="entry name" value="FAS1 domain"/>
    <property type="match status" value="2"/>
</dbReference>
<evidence type="ECO:0000259" key="2">
    <source>
        <dbReference type="PROSITE" id="PS50213"/>
    </source>
</evidence>
<feature type="domain" description="FAS1" evidence="2">
    <location>
        <begin position="584"/>
        <end position="754"/>
    </location>
</feature>
<dbReference type="PROSITE" id="PS51257">
    <property type="entry name" value="PROKAR_LIPOPROTEIN"/>
    <property type="match status" value="1"/>
</dbReference>
<feature type="domain" description="FAS1" evidence="2">
    <location>
        <begin position="36"/>
        <end position="240"/>
    </location>
</feature>
<keyword evidence="1" id="KW-0732">Signal</keyword>
<protein>
    <submittedName>
        <fullName evidence="3">Beta-Ig-H3/fasciclin</fullName>
    </submittedName>
</protein>
<dbReference type="EMBL" id="CM001403">
    <property type="protein sequence ID" value="EHQ31144.1"/>
    <property type="molecule type" value="Genomic_DNA"/>
</dbReference>
<feature type="signal peptide" evidence="1">
    <location>
        <begin position="1"/>
        <end position="17"/>
    </location>
</feature>
<sequence length="756" mass="82634">MIKTLRLTFLFLTLALAVTSCKKKFDDYYAVPDGLGDPIYQTLQAKGNFKHYLALVDRAGYKDILSATGWFTVFAPDDAAFTKYFTDSGISTDAAISDSLAKGIVKFSLVYNGYRKDQLNIYQIAGTVGNPGMGYKRKTTYYDGIQQKGDAVHKKIIATNRNNTSDGKVTTVRYVDGDNNNKYIPYFTDVFMATNGLGASDYNAFYPNSAYSGFNVCGANVVNSDIIASNGIIHEIDRVITPLPSIDQYIRLNANYSDFKLLMDSLAYYVANVNLTHANSVATGSADSVYVKSYDGRLAYCINNENYQSGGSFITTASQAAGWSILVPNNTALRAYRQKILSKFGNSFFKTAPASVVIDFVNSLMWPSNLWPSQFTLTNNYQLEPATVDMGSIVDKQILSNGTFYGATQSQEANVFRTVYGVQYLDPKCSIILQAYSSGALPIKSQTTQPGVKNTVILMNDDVLTANGWRYYEAGATSATTTAWGYKAVGSTSYSQSAVYRDVIFRMFQTGVLPNIDLTSLTGTGIVETINHEFIKYNNGKIQTSGTLDAGVDLNVTQTNKTSVNGTAYYVDGMLSFTNNNVGYHLQKLAAQYPSTYSSFYYYLSTAPNTLYNATTQAIAGINTGVDVNYTVLVPTNAAITQAIKDGMLPGNKTTGALPTAAPSSAADLDLVRKFILYHIINGSSLAVDQKTRQDNYPTLLQNESGATTFVGVENAPTSMTVIDRTNKYINVILGATSNQLSNRTIIHSIDKYLHY</sequence>
<proteinExistence type="predicted"/>
<evidence type="ECO:0000313" key="4">
    <source>
        <dbReference type="Proteomes" id="UP000002774"/>
    </source>
</evidence>
<dbReference type="PROSITE" id="PS50213">
    <property type="entry name" value="FAS1"/>
    <property type="match status" value="2"/>
</dbReference>
<evidence type="ECO:0000313" key="3">
    <source>
        <dbReference type="EMBL" id="EHQ31144.1"/>
    </source>
</evidence>
<dbReference type="InterPro" id="IPR050904">
    <property type="entry name" value="Adhesion/Biosynth-related"/>
</dbReference>